<dbReference type="RefSeq" id="WP_269034836.1">
    <property type="nucleotide sequence ID" value="NZ_CP114040.1"/>
</dbReference>
<feature type="region of interest" description="Disordered" evidence="1">
    <location>
        <begin position="139"/>
        <end position="162"/>
    </location>
</feature>
<proteinExistence type="predicted"/>
<dbReference type="PROSITE" id="PS51257">
    <property type="entry name" value="PROKAR_LIPOPROTEIN"/>
    <property type="match status" value="1"/>
</dbReference>
<gene>
    <name evidence="3" type="ORF">O0S08_40425</name>
</gene>
<sequence>MVLRLVLLLGLVAGGCGFTSKDRRAIEAVLADQATAWNHGDLEGFLRAYEPSEALVFTAGGAIRRGFVAARARYLERYGARGAETMGHLEFTILDVRGLGRDAAVVLGRWRLTDTEAAGAGVFTLVLQRDARGWSIIHDHTSVASEDPRPAPRADPSASTSP</sequence>
<evidence type="ECO:0000259" key="2">
    <source>
        <dbReference type="Pfam" id="PF14534"/>
    </source>
</evidence>
<feature type="domain" description="DUF4440" evidence="2">
    <location>
        <begin position="26"/>
        <end position="136"/>
    </location>
</feature>
<reference evidence="3" key="1">
    <citation type="submission" date="2022-11" db="EMBL/GenBank/DDBJ databases">
        <title>Minimal conservation of predation-associated metabolite biosynthetic gene clusters underscores biosynthetic potential of Myxococcota including descriptions for ten novel species: Archangium lansinium sp. nov., Myxococcus landrumus sp. nov., Nannocystis bai.</title>
        <authorList>
            <person name="Ahearne A."/>
            <person name="Stevens C."/>
            <person name="Dowd S."/>
        </authorList>
    </citation>
    <scope>NUCLEOTIDE SEQUENCE</scope>
    <source>
        <strain evidence="3">Fl3</strain>
    </source>
</reference>
<keyword evidence="4" id="KW-1185">Reference proteome</keyword>
<dbReference type="Proteomes" id="UP001164459">
    <property type="component" value="Chromosome"/>
</dbReference>
<dbReference type="EMBL" id="CP114040">
    <property type="protein sequence ID" value="WAS92487.1"/>
    <property type="molecule type" value="Genomic_DNA"/>
</dbReference>
<accession>A0ABY7GZR7</accession>
<dbReference type="Pfam" id="PF14534">
    <property type="entry name" value="DUF4440"/>
    <property type="match status" value="1"/>
</dbReference>
<protein>
    <submittedName>
        <fullName evidence="3">DUF4440 domain-containing protein</fullName>
    </submittedName>
</protein>
<evidence type="ECO:0000256" key="1">
    <source>
        <dbReference type="SAM" id="MobiDB-lite"/>
    </source>
</evidence>
<organism evidence="3 4">
    <name type="scientific">Nannocystis punicea</name>
    <dbReference type="NCBI Taxonomy" id="2995304"/>
    <lineage>
        <taxon>Bacteria</taxon>
        <taxon>Pseudomonadati</taxon>
        <taxon>Myxococcota</taxon>
        <taxon>Polyangia</taxon>
        <taxon>Nannocystales</taxon>
        <taxon>Nannocystaceae</taxon>
        <taxon>Nannocystis</taxon>
    </lineage>
</organism>
<name>A0ABY7GZR7_9BACT</name>
<dbReference type="InterPro" id="IPR032710">
    <property type="entry name" value="NTF2-like_dom_sf"/>
</dbReference>
<feature type="compositionally biased region" description="Basic and acidic residues" evidence="1">
    <location>
        <begin position="139"/>
        <end position="152"/>
    </location>
</feature>
<dbReference type="Gene3D" id="3.10.450.50">
    <property type="match status" value="1"/>
</dbReference>
<dbReference type="InterPro" id="IPR027843">
    <property type="entry name" value="DUF4440"/>
</dbReference>
<evidence type="ECO:0000313" key="4">
    <source>
        <dbReference type="Proteomes" id="UP001164459"/>
    </source>
</evidence>
<evidence type="ECO:0000313" key="3">
    <source>
        <dbReference type="EMBL" id="WAS92487.1"/>
    </source>
</evidence>
<dbReference type="SUPFAM" id="SSF54427">
    <property type="entry name" value="NTF2-like"/>
    <property type="match status" value="1"/>
</dbReference>